<sequence length="81" mass="8778">MNRCVTFWSVRPATCPLLRRLPSYAFLTGGGLTLSAGAGRTILLIWNVPGRHVARPGVIQTVTPEHDTKPRTPMHTAAGKT</sequence>
<organism evidence="1 2">
    <name type="scientific">Leucogyrophana mollusca</name>
    <dbReference type="NCBI Taxonomy" id="85980"/>
    <lineage>
        <taxon>Eukaryota</taxon>
        <taxon>Fungi</taxon>
        <taxon>Dikarya</taxon>
        <taxon>Basidiomycota</taxon>
        <taxon>Agaricomycotina</taxon>
        <taxon>Agaricomycetes</taxon>
        <taxon>Agaricomycetidae</taxon>
        <taxon>Boletales</taxon>
        <taxon>Boletales incertae sedis</taxon>
        <taxon>Leucogyrophana</taxon>
    </lineage>
</organism>
<gene>
    <name evidence="1" type="ORF">BV22DRAFT_1031792</name>
</gene>
<accession>A0ACB8BNF7</accession>
<comment type="caution">
    <text evidence="1">The sequence shown here is derived from an EMBL/GenBank/DDBJ whole genome shotgun (WGS) entry which is preliminary data.</text>
</comment>
<proteinExistence type="predicted"/>
<reference evidence="1" key="1">
    <citation type="journal article" date="2021" name="New Phytol.">
        <title>Evolutionary innovations through gain and loss of genes in the ectomycorrhizal Boletales.</title>
        <authorList>
            <person name="Wu G."/>
            <person name="Miyauchi S."/>
            <person name="Morin E."/>
            <person name="Kuo A."/>
            <person name="Drula E."/>
            <person name="Varga T."/>
            <person name="Kohler A."/>
            <person name="Feng B."/>
            <person name="Cao Y."/>
            <person name="Lipzen A."/>
            <person name="Daum C."/>
            <person name="Hundley H."/>
            <person name="Pangilinan J."/>
            <person name="Johnson J."/>
            <person name="Barry K."/>
            <person name="LaButti K."/>
            <person name="Ng V."/>
            <person name="Ahrendt S."/>
            <person name="Min B."/>
            <person name="Choi I.G."/>
            <person name="Park H."/>
            <person name="Plett J.M."/>
            <person name="Magnuson J."/>
            <person name="Spatafora J.W."/>
            <person name="Nagy L.G."/>
            <person name="Henrissat B."/>
            <person name="Grigoriev I.V."/>
            <person name="Yang Z.L."/>
            <person name="Xu J."/>
            <person name="Martin F.M."/>
        </authorList>
    </citation>
    <scope>NUCLEOTIDE SEQUENCE</scope>
    <source>
        <strain evidence="1">KUC20120723A-06</strain>
    </source>
</reference>
<dbReference type="Proteomes" id="UP000790709">
    <property type="component" value="Unassembled WGS sequence"/>
</dbReference>
<keyword evidence="2" id="KW-1185">Reference proteome</keyword>
<dbReference type="EMBL" id="MU266366">
    <property type="protein sequence ID" value="KAH7927456.1"/>
    <property type="molecule type" value="Genomic_DNA"/>
</dbReference>
<protein>
    <submittedName>
        <fullName evidence="1">Uncharacterized protein</fullName>
    </submittedName>
</protein>
<evidence type="ECO:0000313" key="2">
    <source>
        <dbReference type="Proteomes" id="UP000790709"/>
    </source>
</evidence>
<name>A0ACB8BNF7_9AGAM</name>
<evidence type="ECO:0000313" key="1">
    <source>
        <dbReference type="EMBL" id="KAH7927456.1"/>
    </source>
</evidence>